<dbReference type="CDD" id="cd02786">
    <property type="entry name" value="MopB_CT_3"/>
    <property type="match status" value="1"/>
</dbReference>
<gene>
    <name evidence="9" type="primary">dmsA_1</name>
    <name evidence="9" type="ORF">DSM104329_02464</name>
</gene>
<dbReference type="GO" id="GO:0046872">
    <property type="term" value="F:metal ion binding"/>
    <property type="evidence" value="ECO:0007669"/>
    <property type="project" value="UniProtKB-KW"/>
</dbReference>
<dbReference type="Proteomes" id="UP001162834">
    <property type="component" value="Chromosome"/>
</dbReference>
<dbReference type="SUPFAM" id="SSF50692">
    <property type="entry name" value="ADC-like"/>
    <property type="match status" value="1"/>
</dbReference>
<evidence type="ECO:0000256" key="6">
    <source>
        <dbReference type="ARBA" id="ARBA00023004"/>
    </source>
</evidence>
<keyword evidence="5 9" id="KW-0560">Oxidoreductase</keyword>
<dbReference type="EC" id="1.8.5.3" evidence="9"/>
<evidence type="ECO:0000256" key="2">
    <source>
        <dbReference type="ARBA" id="ARBA00010312"/>
    </source>
</evidence>
<evidence type="ECO:0000256" key="5">
    <source>
        <dbReference type="ARBA" id="ARBA00023002"/>
    </source>
</evidence>
<dbReference type="Pfam" id="PF01568">
    <property type="entry name" value="Molydop_binding"/>
    <property type="match status" value="1"/>
</dbReference>
<dbReference type="InterPro" id="IPR037920">
    <property type="entry name" value="YoaE_C"/>
</dbReference>
<proteinExistence type="inferred from homology"/>
<dbReference type="GO" id="GO:0043546">
    <property type="term" value="F:molybdopterin cofactor binding"/>
    <property type="evidence" value="ECO:0007669"/>
    <property type="project" value="InterPro"/>
</dbReference>
<dbReference type="Pfam" id="PF04879">
    <property type="entry name" value="Molybdop_Fe4S4"/>
    <property type="match status" value="1"/>
</dbReference>
<dbReference type="AlphaFoldDB" id="A0A9E6XYC4"/>
<dbReference type="PROSITE" id="PS00490">
    <property type="entry name" value="MOLYBDOPTERIN_PROK_2"/>
    <property type="match status" value="1"/>
</dbReference>
<evidence type="ECO:0000256" key="3">
    <source>
        <dbReference type="ARBA" id="ARBA00022505"/>
    </source>
</evidence>
<dbReference type="InterPro" id="IPR009010">
    <property type="entry name" value="Asp_de-COase-like_dom_sf"/>
</dbReference>
<dbReference type="Pfam" id="PF00384">
    <property type="entry name" value="Molybdopterin"/>
    <property type="match status" value="1"/>
</dbReference>
<dbReference type="PROSITE" id="PS51669">
    <property type="entry name" value="4FE4S_MOW_BIS_MGD"/>
    <property type="match status" value="1"/>
</dbReference>
<dbReference type="InterPro" id="IPR006657">
    <property type="entry name" value="MoPterin_dinucl-bd_dom"/>
</dbReference>
<dbReference type="SUPFAM" id="SSF53706">
    <property type="entry name" value="Formate dehydrogenase/DMSO reductase, domains 1-3"/>
    <property type="match status" value="1"/>
</dbReference>
<evidence type="ECO:0000256" key="7">
    <source>
        <dbReference type="ARBA" id="ARBA00023014"/>
    </source>
</evidence>
<keyword evidence="7" id="KW-0411">Iron-sulfur</keyword>
<dbReference type="Gene3D" id="2.40.40.20">
    <property type="match status" value="1"/>
</dbReference>
<dbReference type="PANTHER" id="PTHR43742:SF6">
    <property type="entry name" value="OXIDOREDUCTASE YYAE-RELATED"/>
    <property type="match status" value="1"/>
</dbReference>
<dbReference type="GO" id="GO:0051536">
    <property type="term" value="F:iron-sulfur cluster binding"/>
    <property type="evidence" value="ECO:0007669"/>
    <property type="project" value="UniProtKB-KW"/>
</dbReference>
<keyword evidence="3" id="KW-0500">Molybdenum</keyword>
<feature type="domain" description="4Fe-4S Mo/W bis-MGD-type" evidence="8">
    <location>
        <begin position="1"/>
        <end position="41"/>
    </location>
</feature>
<evidence type="ECO:0000259" key="8">
    <source>
        <dbReference type="PROSITE" id="PS51669"/>
    </source>
</evidence>
<name>A0A9E6XYC4_9ACTN</name>
<dbReference type="InterPro" id="IPR006963">
    <property type="entry name" value="Mopterin_OxRdtase_4Fe-4S_dom"/>
</dbReference>
<keyword evidence="10" id="KW-1185">Reference proteome</keyword>
<dbReference type="InterPro" id="IPR006655">
    <property type="entry name" value="Mopterin_OxRdtase_prok_CS"/>
</dbReference>
<dbReference type="KEGG" id="sbae:DSM104329_02464"/>
<keyword evidence="4" id="KW-0479">Metal-binding</keyword>
<evidence type="ECO:0000313" key="9">
    <source>
        <dbReference type="EMBL" id="UGS36066.1"/>
    </source>
</evidence>
<evidence type="ECO:0000313" key="10">
    <source>
        <dbReference type="Proteomes" id="UP001162834"/>
    </source>
</evidence>
<evidence type="ECO:0000256" key="1">
    <source>
        <dbReference type="ARBA" id="ARBA00001942"/>
    </source>
</evidence>
<accession>A0A9E6XYC4</accession>
<dbReference type="InterPro" id="IPR050612">
    <property type="entry name" value="Prok_Mopterin_Oxidored"/>
</dbReference>
<dbReference type="GO" id="GO:0016491">
    <property type="term" value="F:oxidoreductase activity"/>
    <property type="evidence" value="ECO:0007669"/>
    <property type="project" value="UniProtKB-KW"/>
</dbReference>
<dbReference type="Gene3D" id="3.40.228.10">
    <property type="entry name" value="Dimethylsulfoxide Reductase, domain 2"/>
    <property type="match status" value="1"/>
</dbReference>
<reference evidence="9" key="1">
    <citation type="journal article" date="2022" name="Int. J. Syst. Evol. Microbiol.">
        <title>Pseudomonas aegrilactucae sp. nov. and Pseudomonas morbosilactucae sp. nov., pathogens causing bacterial rot of lettuce in Japan.</title>
        <authorList>
            <person name="Sawada H."/>
            <person name="Fujikawa T."/>
            <person name="Satou M."/>
        </authorList>
    </citation>
    <scope>NUCLEOTIDE SEQUENCE</scope>
    <source>
        <strain evidence="9">0166_1</strain>
    </source>
</reference>
<dbReference type="Gene3D" id="3.30.2070.10">
    <property type="entry name" value="Formate dehydrogenase/DMSO reductase"/>
    <property type="match status" value="1"/>
</dbReference>
<comment type="similarity">
    <text evidence="2">Belongs to the prokaryotic molybdopterin-containing oxidoreductase family.</text>
</comment>
<dbReference type="Gene3D" id="3.40.50.740">
    <property type="match status" value="1"/>
</dbReference>
<sequence>MRVTVEDGRATRVVGDPEHPVTRGFLCGKVSNYLERVYSLERILHPLVREDGGLRRASWDEALDCAATALRRARDEHGGESIVPYSYMGTQGLIQGDLMSARLMNALGASNLVRTVCATAGYTGTAMAHGVSPEVDPEEWPNARFLLVWGWNPMSTAPHLWRRLLDARAAGARLVVVDPFRSRTARVADEHLRPRPGTDAALAIGMMRAIVDAGLQDEEFCRTHADGYDELLAGLDRYPVDRWAGICGVDAEAVAAVGRAFATTRPALLRLGVGAQRHMGAVQAYATIASLATLTGAWRDRGGGCSYIPLATTGALRSGALVRADLRPGPVRDVNMAQLGRALTDRALDPPVKALVVWNSNPAVIAPDQGGVLAGLARDDLFVLVLEQFVTDTARHADVVLPATTALEHRDVLFSWGHHYVTFNEPAIAPLGEAMPNTEIFRLLAARLGFDDPCLRESDEQLLDALLATGPSLPGLRERGWAKVDLGQGAVPHADGRFGTASGRAKLHASYVAPVEVADAALAQRYPLALITPKTHLFLNSTFANQERQRSAQSLPMVVINPADARRREIEDGGWVRVFNDRGSFRCVARVSDDAAAGVVVAPMGWWNCDYADGLSAQATTSQALTELGAAPTFNDNRVDVAPDVGGGR</sequence>
<evidence type="ECO:0000256" key="4">
    <source>
        <dbReference type="ARBA" id="ARBA00022723"/>
    </source>
</evidence>
<dbReference type="PANTHER" id="PTHR43742">
    <property type="entry name" value="TRIMETHYLAMINE-N-OXIDE REDUCTASE"/>
    <property type="match status" value="1"/>
</dbReference>
<dbReference type="InterPro" id="IPR006656">
    <property type="entry name" value="Mopterin_OxRdtase"/>
</dbReference>
<organism evidence="9 10">
    <name type="scientific">Capillimicrobium parvum</name>
    <dbReference type="NCBI Taxonomy" id="2884022"/>
    <lineage>
        <taxon>Bacteria</taxon>
        <taxon>Bacillati</taxon>
        <taxon>Actinomycetota</taxon>
        <taxon>Thermoleophilia</taxon>
        <taxon>Solirubrobacterales</taxon>
        <taxon>Capillimicrobiaceae</taxon>
        <taxon>Capillimicrobium</taxon>
    </lineage>
</organism>
<comment type="cofactor">
    <cofactor evidence="1">
        <name>Mo-bis(molybdopterin guanine dinucleotide)</name>
        <dbReference type="ChEBI" id="CHEBI:60539"/>
    </cofactor>
</comment>
<protein>
    <submittedName>
        <fullName evidence="9">Dimethyl sulfoxide reductase DmsA</fullName>
        <ecNumber evidence="9">1.8.5.3</ecNumber>
    </submittedName>
</protein>
<keyword evidence="6" id="KW-0408">Iron</keyword>
<dbReference type="CDD" id="cd02766">
    <property type="entry name" value="MopB_3"/>
    <property type="match status" value="1"/>
</dbReference>
<dbReference type="EMBL" id="CP087164">
    <property type="protein sequence ID" value="UGS36066.1"/>
    <property type="molecule type" value="Genomic_DNA"/>
</dbReference>
<dbReference type="Gene3D" id="2.20.25.90">
    <property type="entry name" value="ADC-like domains"/>
    <property type="match status" value="1"/>
</dbReference>